<dbReference type="EMBL" id="JAAIJQ010000083">
    <property type="protein sequence ID" value="NEV64312.1"/>
    <property type="molecule type" value="Genomic_DNA"/>
</dbReference>
<evidence type="ECO:0000313" key="5">
    <source>
        <dbReference type="Proteomes" id="UP000483379"/>
    </source>
</evidence>
<reference evidence="4 5" key="1">
    <citation type="submission" date="2020-02" db="EMBL/GenBank/DDBJ databases">
        <title>Genome sequences of Thiorhodococcus mannitoliphagus and Thiorhodococcus minor, purple sulfur photosynthetic bacteria in the gammaproteobacterial family, Chromatiaceae.</title>
        <authorList>
            <person name="Aviles F.A."/>
            <person name="Meyer T.E."/>
            <person name="Kyndt J.A."/>
        </authorList>
    </citation>
    <scope>NUCLEOTIDE SEQUENCE [LARGE SCALE GENOMIC DNA]</scope>
    <source>
        <strain evidence="4 5">DSM 11518</strain>
    </source>
</reference>
<dbReference type="Pfam" id="PF13476">
    <property type="entry name" value="AAA_23"/>
    <property type="match status" value="1"/>
</dbReference>
<dbReference type="Proteomes" id="UP000483379">
    <property type="component" value="Unassembled WGS sequence"/>
</dbReference>
<evidence type="ECO:0000259" key="3">
    <source>
        <dbReference type="Pfam" id="PF13476"/>
    </source>
</evidence>
<comment type="caution">
    <text evidence="4">The sequence shown here is derived from an EMBL/GenBank/DDBJ whole genome shotgun (WGS) entry which is preliminary data.</text>
</comment>
<name>A0A6M0K3E2_9GAMM</name>
<dbReference type="GO" id="GO:0006302">
    <property type="term" value="P:double-strand break repair"/>
    <property type="evidence" value="ECO:0007669"/>
    <property type="project" value="InterPro"/>
</dbReference>
<feature type="domain" description="Rad50/SbcC-type AAA" evidence="3">
    <location>
        <begin position="5"/>
        <end position="209"/>
    </location>
</feature>
<feature type="coiled-coil region" evidence="1">
    <location>
        <begin position="698"/>
        <end position="777"/>
    </location>
</feature>
<dbReference type="PANTHER" id="PTHR32114">
    <property type="entry name" value="ABC TRANSPORTER ABCH.3"/>
    <property type="match status" value="1"/>
</dbReference>
<dbReference type="Pfam" id="PF13558">
    <property type="entry name" value="SbcC_Walker_B"/>
    <property type="match status" value="1"/>
</dbReference>
<protein>
    <submittedName>
        <fullName evidence="4">AAA family ATPase</fullName>
    </submittedName>
</protein>
<dbReference type="InterPro" id="IPR027417">
    <property type="entry name" value="P-loop_NTPase"/>
</dbReference>
<accession>A0A6M0K3E2</accession>
<dbReference type="InterPro" id="IPR038729">
    <property type="entry name" value="Rad50/SbcC_AAA"/>
</dbReference>
<dbReference type="Gene3D" id="3.40.50.300">
    <property type="entry name" value="P-loop containing nucleotide triphosphate hydrolases"/>
    <property type="match status" value="2"/>
</dbReference>
<feature type="region of interest" description="Disordered" evidence="2">
    <location>
        <begin position="981"/>
        <end position="1002"/>
    </location>
</feature>
<gene>
    <name evidence="4" type="ORF">G3446_20895</name>
</gene>
<dbReference type="AlphaFoldDB" id="A0A6M0K3E2"/>
<evidence type="ECO:0000256" key="2">
    <source>
        <dbReference type="SAM" id="MobiDB-lite"/>
    </source>
</evidence>
<keyword evidence="1" id="KW-0175">Coiled coil</keyword>
<keyword evidence="5" id="KW-1185">Reference proteome</keyword>
<evidence type="ECO:0000313" key="4">
    <source>
        <dbReference type="EMBL" id="NEV64312.1"/>
    </source>
</evidence>
<dbReference type="GO" id="GO:0016887">
    <property type="term" value="F:ATP hydrolysis activity"/>
    <property type="evidence" value="ECO:0007669"/>
    <property type="project" value="InterPro"/>
</dbReference>
<dbReference type="SUPFAM" id="SSF52540">
    <property type="entry name" value="P-loop containing nucleoside triphosphate hydrolases"/>
    <property type="match status" value="2"/>
</dbReference>
<dbReference type="PANTHER" id="PTHR32114:SF2">
    <property type="entry name" value="ABC TRANSPORTER ABCH.3"/>
    <property type="match status" value="1"/>
</dbReference>
<organism evidence="4 5">
    <name type="scientific">Thiorhodococcus minor</name>
    <dbReference type="NCBI Taxonomy" id="57489"/>
    <lineage>
        <taxon>Bacteria</taxon>
        <taxon>Pseudomonadati</taxon>
        <taxon>Pseudomonadota</taxon>
        <taxon>Gammaproteobacteria</taxon>
        <taxon>Chromatiales</taxon>
        <taxon>Chromatiaceae</taxon>
        <taxon>Thiorhodococcus</taxon>
    </lineage>
</organism>
<evidence type="ECO:0000256" key="1">
    <source>
        <dbReference type="SAM" id="Coils"/>
    </source>
</evidence>
<dbReference type="RefSeq" id="WP_164454928.1">
    <property type="nucleotide sequence ID" value="NZ_JAAIJQ010000083.1"/>
</dbReference>
<sequence>MRIEQLRFKNLNSLVGEWTLDLGHPAFVADGIFAITGPTGAGKTTILDAICLALYGRTPRLSRVTKSGNEIMSRQTGECFAEVTFATQGGRYRCHWSQHRARRKPDGELQAPKHEIADADTDRILESKIRDVGNRIEAATGMDFDRFTRSMLLAQGDFAAFLEADPDLRAPILEQITGTDIYSRISIGVHERRAQEHKQLDSLTAELAGLKLLSEADEASLTASLAQKRGQDGELAQQVKDHQTAIAWLDRIAQLEKDLAQIATARDDWQARQTAFQPEHERLERANRALELAGEHSQLVALRQQQTAEQAARQDIAGRLPAQQDLADKATAALEAAKTALDAAKATQREGMLLVGQARALDLRLQEKDGPIATKTAALAERNANLQQTRQQHQDCLQTLANDRQALTALNAQIEVTQKDAGLVEALAAIRARFDTLKQLSAQGDAKTQAISSAEREAATTAQRAAETAQRLAAERETHQAAEDQLRQTQLALTDLLQGRELGDWRTEVSELEARRAALDKATEAVEAIAKSQTTQAELDTARAALIEQAGSLREQTERLERQQETLEREQTLLDTQLDLLRRVKDLEAARHQLRDGEPCPLCGATEHPFATGNVTEPHETEIQLARVKDDLRATRTDLVALGIKAAETAKDLDQNAARREESAQAEATAEQMLKTLETDLAVTKDGAEWTHRIPDLREDTEARLTQVRARVTDAERLDKEIDQLRDRRDQTRETVAQLERDTQQAQHAQAVAGQGLERVRQEARTLTEQLDAALAEAASRVGHYGITAVSVDKLDAIANTLSERRNQWTSRQEKRAQLEQRILGLETTAKHQAEVIEKGSAEISQEQETLEALRRERERIATERRALLGDLSPDAEEARLAATVATAEDGLEAARQRQAEATQELEGLRHRLAELEGAIAEREQRLRGSEAAFVARAQGAGFADEADYRAACLAEAERKQLTEQAERLGRAQIALATRERETTATLETERDKAVTDRPRPELQEGLDRLTAAQRALHQDIGAISQQLAENAKRREQQQQRAEAIERQRQECTRWDALHALIGSADGKKYRNFAQGLTFELMVGHANRQLKRMTDRYLLIRDTDQPLELNVIDNYQAGEVRSTKNLSGGESFIVSLALALGLSQMSSKNVRVDSLFLDEGFGTLDEEALDTALETLAGLQQDGKLIGIISHVGALKERIGTQVRVIPTTGGRSRLQGPGCGGSA</sequence>
<proteinExistence type="predicted"/>
<feature type="coiled-coil region" evidence="1">
    <location>
        <begin position="837"/>
        <end position="933"/>
    </location>
</feature>
<feature type="coiled-coil region" evidence="1">
    <location>
        <begin position="437"/>
        <end position="577"/>
    </location>
</feature>